<dbReference type="NCBIfam" id="TIGR02221">
    <property type="entry name" value="cas_TM1812"/>
    <property type="match status" value="1"/>
</dbReference>
<accession>A0ABU9U8L8</accession>
<sequence>MAICFLTFLGTGNYEKVRYQCPDNSIIKTAYAQIAIINTYKDELKDKNSKVIVFVTKEARSRHWDTETGLNRELEEYIPADKIFAVDISSVIDEQSVWQLFDNIFNSIPYGSDILLDITHAFRSIPMLGLVIINYARIVKNIDIKGIYYGAYDRELTEPYKIIELTQVDRLLQWSNAVNSYANTGNAYHIDLLANQIMKNIKTDLEKMQAASERSLAHSLKKIWPILSTCRIKEIINGRVFIDIKKKIEELHNQDVSYIKPLSTLHSQIEDTILDFAPDSIGNILLAVRLCIKYDLIQQAITLLQEGLITIILYNIDIDYNARNNREAVNRFFTYLAKPDTNNTHPKEEEPYKETGKELDKHEYIKKFIKPCNWLKDLRNDINHAGLTEQKINPETFMTNIKKIFRDILEVLSTEKHIKNMQLVEVANKILREQ</sequence>
<dbReference type="CDD" id="cd09732">
    <property type="entry name" value="Csx1_III-U"/>
    <property type="match status" value="1"/>
</dbReference>
<evidence type="ECO:0000313" key="2">
    <source>
        <dbReference type="Proteomes" id="UP001466331"/>
    </source>
</evidence>
<comment type="caution">
    <text evidence="1">The sequence shown here is derived from an EMBL/GenBank/DDBJ whole genome shotgun (WGS) entry which is preliminary data.</text>
</comment>
<dbReference type="Proteomes" id="UP001466331">
    <property type="component" value="Unassembled WGS sequence"/>
</dbReference>
<name>A0ABU9U8L8_9SPIR</name>
<proteinExistence type="predicted"/>
<dbReference type="EMBL" id="JBCHKQ010000001">
    <property type="protein sequence ID" value="MEM5947014.1"/>
    <property type="molecule type" value="Genomic_DNA"/>
</dbReference>
<dbReference type="NCBIfam" id="TIGR02549">
    <property type="entry name" value="CRISPR_DxTHG"/>
    <property type="match status" value="1"/>
</dbReference>
<protein>
    <submittedName>
        <fullName evidence="1">TIGR02221 family CRISPR-associated protein</fullName>
    </submittedName>
</protein>
<dbReference type="RefSeq" id="WP_420068468.1">
    <property type="nucleotide sequence ID" value="NZ_JBCHKQ010000001.1"/>
</dbReference>
<keyword evidence="2" id="KW-1185">Reference proteome</keyword>
<organism evidence="1 2">
    <name type="scientific">Rarispira pelagica</name>
    <dbReference type="NCBI Taxonomy" id="3141764"/>
    <lineage>
        <taxon>Bacteria</taxon>
        <taxon>Pseudomonadati</taxon>
        <taxon>Spirochaetota</taxon>
        <taxon>Spirochaetia</taxon>
        <taxon>Winmispirales</taxon>
        <taxon>Winmispiraceae</taxon>
        <taxon>Rarispira</taxon>
    </lineage>
</organism>
<evidence type="ECO:0000313" key="1">
    <source>
        <dbReference type="EMBL" id="MEM5947014.1"/>
    </source>
</evidence>
<dbReference type="InterPro" id="IPR011742">
    <property type="entry name" value="CRISPR-assoc_prot_TM1812"/>
</dbReference>
<gene>
    <name evidence="1" type="primary">csx2</name>
    <name evidence="1" type="ORF">WKV44_00485</name>
</gene>
<dbReference type="InterPro" id="IPR013383">
    <property type="entry name" value="CRISPR-assoc_prot_DxTHG_CS"/>
</dbReference>
<reference evidence="1 2" key="1">
    <citation type="submission" date="2024-03" db="EMBL/GenBank/DDBJ databases">
        <title>Ignisphaera cupida sp. nov., a hyperthermophilic hydrolytic archaeon from a hot spring of Kamchatka, and proposal of Ignisphaeraceae fam. nov.</title>
        <authorList>
            <person name="Podosokorskaya O.A."/>
            <person name="Elcheninov A.G."/>
            <person name="Maltseva A.I."/>
            <person name="Zayulina K.S."/>
            <person name="Novikov A."/>
            <person name="Merkel A.Y."/>
        </authorList>
    </citation>
    <scope>NUCLEOTIDE SEQUENCE [LARGE SCALE GENOMIC DNA]</scope>
    <source>
        <strain evidence="1 2">38H-sp</strain>
    </source>
</reference>